<protein>
    <recommendedName>
        <fullName evidence="2">DUF397 domain-containing protein</fullName>
    </recommendedName>
</protein>
<feature type="region of interest" description="Disordered" evidence="1">
    <location>
        <begin position="1"/>
        <end position="20"/>
    </location>
</feature>
<organism evidence="3 4">
    <name type="scientific">Streptomyces rimosus subsp. rimosus</name>
    <dbReference type="NCBI Taxonomy" id="132474"/>
    <lineage>
        <taxon>Bacteria</taxon>
        <taxon>Bacillati</taxon>
        <taxon>Actinomycetota</taxon>
        <taxon>Actinomycetes</taxon>
        <taxon>Kitasatosporales</taxon>
        <taxon>Streptomycetaceae</taxon>
        <taxon>Streptomyces</taxon>
    </lineage>
</organism>
<gene>
    <name evidence="3" type="ORF">SRIMR7_21305</name>
</gene>
<reference evidence="3 4" key="1">
    <citation type="submission" date="2022-03" db="EMBL/GenBank/DDBJ databases">
        <title>Complete genome of Streptomyces rimosus ssp. rimosus R7 (=ATCC 10970).</title>
        <authorList>
            <person name="Beganovic S."/>
            <person name="Ruckert C."/>
            <person name="Busche T."/>
            <person name="Kalinowski J."/>
            <person name="Wittmann C."/>
        </authorList>
    </citation>
    <scope>NUCLEOTIDE SEQUENCE [LARGE SCALE GENOMIC DNA]</scope>
    <source>
        <strain evidence="3 4">R7</strain>
    </source>
</reference>
<name>A0ABY3Z558_STRRM</name>
<dbReference type="GeneID" id="66856202"/>
<evidence type="ECO:0000256" key="1">
    <source>
        <dbReference type="SAM" id="MobiDB-lite"/>
    </source>
</evidence>
<evidence type="ECO:0000313" key="3">
    <source>
        <dbReference type="EMBL" id="UNZ04695.1"/>
    </source>
</evidence>
<feature type="domain" description="DUF397" evidence="2">
    <location>
        <begin position="9"/>
        <end position="61"/>
    </location>
</feature>
<keyword evidence="4" id="KW-1185">Reference proteome</keyword>
<dbReference type="InterPro" id="IPR007278">
    <property type="entry name" value="DUF397"/>
</dbReference>
<dbReference type="Proteomes" id="UP000829494">
    <property type="component" value="Chromosome"/>
</dbReference>
<sequence>MNKVSPSIWHKSSYSNGSGGNCIETSSILAGAILVRDSKHTEGPVLAFPRGTWRLFLDKVREASWG</sequence>
<proteinExistence type="predicted"/>
<evidence type="ECO:0000259" key="2">
    <source>
        <dbReference type="Pfam" id="PF04149"/>
    </source>
</evidence>
<accession>A0ABY3Z558</accession>
<evidence type="ECO:0000313" key="4">
    <source>
        <dbReference type="Proteomes" id="UP000829494"/>
    </source>
</evidence>
<dbReference type="EMBL" id="CP094298">
    <property type="protein sequence ID" value="UNZ04695.1"/>
    <property type="molecule type" value="Genomic_DNA"/>
</dbReference>
<dbReference type="RefSeq" id="WP_003980611.1">
    <property type="nucleotide sequence ID" value="NZ_CP043497.1"/>
</dbReference>
<dbReference type="Pfam" id="PF04149">
    <property type="entry name" value="DUF397"/>
    <property type="match status" value="1"/>
</dbReference>